<dbReference type="AlphaFoldDB" id="A0A151X9A8"/>
<accession>A0A151X9A8</accession>
<protein>
    <submittedName>
        <fullName evidence="1">Uncharacterized protein</fullName>
    </submittedName>
</protein>
<keyword evidence="2" id="KW-1185">Reference proteome</keyword>
<gene>
    <name evidence="1" type="ORF">ALC60_04161</name>
</gene>
<evidence type="ECO:0000313" key="1">
    <source>
        <dbReference type="EMBL" id="KYQ56957.1"/>
    </source>
</evidence>
<name>A0A151X9A8_9HYME</name>
<feature type="non-terminal residue" evidence="1">
    <location>
        <position position="1"/>
    </location>
</feature>
<proteinExistence type="predicted"/>
<evidence type="ECO:0000313" key="2">
    <source>
        <dbReference type="Proteomes" id="UP000075809"/>
    </source>
</evidence>
<dbReference type="EMBL" id="KQ982383">
    <property type="protein sequence ID" value="KYQ56957.1"/>
    <property type="molecule type" value="Genomic_DNA"/>
</dbReference>
<organism evidence="1 2">
    <name type="scientific">Mycetomoellerius zeteki</name>
    <dbReference type="NCBI Taxonomy" id="64791"/>
    <lineage>
        <taxon>Eukaryota</taxon>
        <taxon>Metazoa</taxon>
        <taxon>Ecdysozoa</taxon>
        <taxon>Arthropoda</taxon>
        <taxon>Hexapoda</taxon>
        <taxon>Insecta</taxon>
        <taxon>Pterygota</taxon>
        <taxon>Neoptera</taxon>
        <taxon>Endopterygota</taxon>
        <taxon>Hymenoptera</taxon>
        <taxon>Apocrita</taxon>
        <taxon>Aculeata</taxon>
        <taxon>Formicoidea</taxon>
        <taxon>Formicidae</taxon>
        <taxon>Myrmicinae</taxon>
        <taxon>Mycetomoellerius</taxon>
    </lineage>
</organism>
<reference evidence="1 2" key="1">
    <citation type="submission" date="2015-09" db="EMBL/GenBank/DDBJ databases">
        <title>Trachymyrmex zeteki WGS genome.</title>
        <authorList>
            <person name="Nygaard S."/>
            <person name="Hu H."/>
            <person name="Boomsma J."/>
            <person name="Zhang G."/>
        </authorList>
    </citation>
    <scope>NUCLEOTIDE SEQUENCE [LARGE SCALE GENOMIC DNA]</scope>
    <source>
        <strain evidence="1">Tzet28-1</strain>
        <tissue evidence="1">Whole body</tissue>
    </source>
</reference>
<sequence>RRCKAGHVDLDREIKQELINQNNKTKIRSSWNSARRSSVRHRATTLDFVRWNPNTGVVQPALTFVSRLSKHVKTLSMRVLANQNVKKMLVFVTN</sequence>
<dbReference type="Proteomes" id="UP000075809">
    <property type="component" value="Unassembled WGS sequence"/>
</dbReference>